<dbReference type="RefSeq" id="WP_344060562.1">
    <property type="nucleotide sequence ID" value="NZ_BAAAOH010000001.1"/>
</dbReference>
<evidence type="ECO:0000313" key="2">
    <source>
        <dbReference type="EMBL" id="GAA1983990.1"/>
    </source>
</evidence>
<keyword evidence="3" id="KW-1185">Reference proteome</keyword>
<feature type="transmembrane region" description="Helical" evidence="1">
    <location>
        <begin position="80"/>
        <end position="99"/>
    </location>
</feature>
<accession>A0ABN2SD28</accession>
<protein>
    <submittedName>
        <fullName evidence="2">Uncharacterized protein</fullName>
    </submittedName>
</protein>
<gene>
    <name evidence="2" type="ORF">GCM10009777_17370</name>
</gene>
<evidence type="ECO:0000313" key="3">
    <source>
        <dbReference type="Proteomes" id="UP001500326"/>
    </source>
</evidence>
<organism evidence="2 3">
    <name type="scientific">Microbacterium pumilum</name>
    <dbReference type="NCBI Taxonomy" id="344165"/>
    <lineage>
        <taxon>Bacteria</taxon>
        <taxon>Bacillati</taxon>
        <taxon>Actinomycetota</taxon>
        <taxon>Actinomycetes</taxon>
        <taxon>Micrococcales</taxon>
        <taxon>Microbacteriaceae</taxon>
        <taxon>Microbacterium</taxon>
    </lineage>
</organism>
<feature type="transmembrane region" description="Helical" evidence="1">
    <location>
        <begin position="12"/>
        <end position="34"/>
    </location>
</feature>
<feature type="transmembrane region" description="Helical" evidence="1">
    <location>
        <begin position="46"/>
        <end position="68"/>
    </location>
</feature>
<dbReference type="Proteomes" id="UP001500326">
    <property type="component" value="Unassembled WGS sequence"/>
</dbReference>
<keyword evidence="1" id="KW-1133">Transmembrane helix</keyword>
<comment type="caution">
    <text evidence="2">The sequence shown here is derived from an EMBL/GenBank/DDBJ whole genome shotgun (WGS) entry which is preliminary data.</text>
</comment>
<feature type="transmembrane region" description="Helical" evidence="1">
    <location>
        <begin position="145"/>
        <end position="171"/>
    </location>
</feature>
<name>A0ABN2SD28_9MICO</name>
<evidence type="ECO:0000256" key="1">
    <source>
        <dbReference type="SAM" id="Phobius"/>
    </source>
</evidence>
<keyword evidence="1" id="KW-0472">Membrane</keyword>
<sequence>MTDAQMQGRAATTWIFGGVLLIAVGLLSGASVLVSGSDELRDERTALVIDLVAAVLLLLACAAYAFGFRPAESIVARRPVGVTALLALGLLEVGFRLWWMTPSGYGAGPGAAFQGVFLTVVIWVVTAIAAVSISRARVLPRPWNAAPLAAVALGVVLFVMVGLLLPMLGIVADPPGPVGVLRLWPAVLPLALGVISIMLGVRRRTGAAGDVPAEAAQLAER</sequence>
<keyword evidence="1" id="KW-0812">Transmembrane</keyword>
<feature type="transmembrane region" description="Helical" evidence="1">
    <location>
        <begin position="111"/>
        <end position="133"/>
    </location>
</feature>
<proteinExistence type="predicted"/>
<dbReference type="EMBL" id="BAAAOH010000001">
    <property type="protein sequence ID" value="GAA1983990.1"/>
    <property type="molecule type" value="Genomic_DNA"/>
</dbReference>
<feature type="transmembrane region" description="Helical" evidence="1">
    <location>
        <begin position="183"/>
        <end position="201"/>
    </location>
</feature>
<reference evidence="2 3" key="1">
    <citation type="journal article" date="2019" name="Int. J. Syst. Evol. Microbiol.">
        <title>The Global Catalogue of Microorganisms (GCM) 10K type strain sequencing project: providing services to taxonomists for standard genome sequencing and annotation.</title>
        <authorList>
            <consortium name="The Broad Institute Genomics Platform"/>
            <consortium name="The Broad Institute Genome Sequencing Center for Infectious Disease"/>
            <person name="Wu L."/>
            <person name="Ma J."/>
        </authorList>
    </citation>
    <scope>NUCLEOTIDE SEQUENCE [LARGE SCALE GENOMIC DNA]</scope>
    <source>
        <strain evidence="2 3">JCM 14902</strain>
    </source>
</reference>